<dbReference type="EMBL" id="CVRB01000004">
    <property type="protein sequence ID" value="CRK83785.1"/>
    <property type="molecule type" value="Genomic_DNA"/>
</dbReference>
<accession>A0A0U1P0I0</accession>
<gene>
    <name evidence="1" type="ORF">BN000_03779</name>
</gene>
<dbReference type="STRING" id="1499688.BN000_03779"/>
<keyword evidence="2" id="KW-1185">Reference proteome</keyword>
<dbReference type="RefSeq" id="WP_090636835.1">
    <property type="nucleotide sequence ID" value="NZ_CVRB01000004.1"/>
</dbReference>
<organism evidence="1 2">
    <name type="scientific">Neobacillus massiliamazoniensis</name>
    <dbReference type="NCBI Taxonomy" id="1499688"/>
    <lineage>
        <taxon>Bacteria</taxon>
        <taxon>Bacillati</taxon>
        <taxon>Bacillota</taxon>
        <taxon>Bacilli</taxon>
        <taxon>Bacillales</taxon>
        <taxon>Bacillaceae</taxon>
        <taxon>Neobacillus</taxon>
    </lineage>
</organism>
<evidence type="ECO:0000313" key="2">
    <source>
        <dbReference type="Proteomes" id="UP000199087"/>
    </source>
</evidence>
<evidence type="ECO:0000313" key="1">
    <source>
        <dbReference type="EMBL" id="CRK83785.1"/>
    </source>
</evidence>
<proteinExistence type="predicted"/>
<dbReference type="AlphaFoldDB" id="A0A0U1P0I0"/>
<dbReference type="OrthoDB" id="2454083at2"/>
<reference evidence="2" key="1">
    <citation type="submission" date="2015-05" db="EMBL/GenBank/DDBJ databases">
        <authorList>
            <person name="Urmite Genomes"/>
        </authorList>
    </citation>
    <scope>NUCLEOTIDE SEQUENCE [LARGE SCALE GENOMIC DNA]</scope>
    <source>
        <strain evidence="2">LF1</strain>
    </source>
</reference>
<dbReference type="Proteomes" id="UP000199087">
    <property type="component" value="Unassembled WGS sequence"/>
</dbReference>
<protein>
    <submittedName>
        <fullName evidence="1">YojE</fullName>
    </submittedName>
</protein>
<sequence length="97" mass="11618" precursor="true">MKNKNNHFDSLLAEYRLIWNNRRLAMDERNSEVILCEAIKRELLDENSHPRIRKNRFEKYYSAVKRITNSSISLDAKLQLIGLHNEIMDQLSEERET</sequence>
<name>A0A0U1P0I0_9BACI</name>